<name>A0AAD9T633_9HELO</name>
<sequence>MSSSVLTTTTEVRTRTTLAPHIKTADVLSLLHNDTAMLELNPSKLSYTLLPPGTATAFYASVPDAHKPPLSSPGPIAALPVYHITEHASEGEAEPGHWKGGWIKRFVPEELTYQTSVQHTPDGLISITHAPMGVQSVTTWVVREAPGGGGVLDMTGKVWSNRALMGFIRGGLQGSYERLAADFVVALEKLLAEGKVGDGDGLTLGEEQTAEPAGAETTAAAERAG</sequence>
<evidence type="ECO:0000256" key="1">
    <source>
        <dbReference type="SAM" id="MobiDB-lite"/>
    </source>
</evidence>
<protein>
    <recommendedName>
        <fullName evidence="2">DUF7053 domain-containing protein</fullName>
    </recommendedName>
</protein>
<keyword evidence="4" id="KW-1185">Reference proteome</keyword>
<dbReference type="InterPro" id="IPR055481">
    <property type="entry name" value="DUF7053"/>
</dbReference>
<feature type="domain" description="DUF7053" evidence="2">
    <location>
        <begin position="8"/>
        <end position="187"/>
    </location>
</feature>
<dbReference type="EMBL" id="JAUBYV010000001">
    <property type="protein sequence ID" value="KAK2629244.1"/>
    <property type="molecule type" value="Genomic_DNA"/>
</dbReference>
<accession>A0AAD9T633</accession>
<dbReference type="PANTHER" id="PTHR38117">
    <property type="entry name" value="NACHT AND WD40 DOMAIN PROTEIN"/>
    <property type="match status" value="1"/>
</dbReference>
<dbReference type="PANTHER" id="PTHR38117:SF2">
    <property type="entry name" value="NACHT AND WD40 DOMAIN PROTEIN"/>
    <property type="match status" value="1"/>
</dbReference>
<dbReference type="Pfam" id="PF23155">
    <property type="entry name" value="DUF7053"/>
    <property type="match status" value="1"/>
</dbReference>
<gene>
    <name evidence="3" type="ORF">QTJ16_000064</name>
</gene>
<proteinExistence type="predicted"/>
<reference evidence="3" key="1">
    <citation type="submission" date="2023-06" db="EMBL/GenBank/DDBJ databases">
        <title>Draft genome of Marssonina rosae.</title>
        <authorList>
            <person name="Cheng Q."/>
        </authorList>
    </citation>
    <scope>NUCLEOTIDE SEQUENCE</scope>
    <source>
        <strain evidence="3">R4</strain>
    </source>
</reference>
<organism evidence="3 4">
    <name type="scientific">Diplocarpon rosae</name>
    <dbReference type="NCBI Taxonomy" id="946125"/>
    <lineage>
        <taxon>Eukaryota</taxon>
        <taxon>Fungi</taxon>
        <taxon>Dikarya</taxon>
        <taxon>Ascomycota</taxon>
        <taxon>Pezizomycotina</taxon>
        <taxon>Leotiomycetes</taxon>
        <taxon>Helotiales</taxon>
        <taxon>Drepanopezizaceae</taxon>
        <taxon>Diplocarpon</taxon>
    </lineage>
</organism>
<evidence type="ECO:0000259" key="2">
    <source>
        <dbReference type="Pfam" id="PF23155"/>
    </source>
</evidence>
<evidence type="ECO:0000313" key="3">
    <source>
        <dbReference type="EMBL" id="KAK2629244.1"/>
    </source>
</evidence>
<dbReference type="Proteomes" id="UP001285354">
    <property type="component" value="Unassembled WGS sequence"/>
</dbReference>
<evidence type="ECO:0000313" key="4">
    <source>
        <dbReference type="Proteomes" id="UP001285354"/>
    </source>
</evidence>
<dbReference type="AlphaFoldDB" id="A0AAD9T633"/>
<feature type="region of interest" description="Disordered" evidence="1">
    <location>
        <begin position="198"/>
        <end position="225"/>
    </location>
</feature>
<feature type="compositionally biased region" description="Low complexity" evidence="1">
    <location>
        <begin position="205"/>
        <end position="225"/>
    </location>
</feature>
<comment type="caution">
    <text evidence="3">The sequence shown here is derived from an EMBL/GenBank/DDBJ whole genome shotgun (WGS) entry which is preliminary data.</text>
</comment>